<dbReference type="GeneID" id="17295243"/>
<reference evidence="14" key="3">
    <citation type="submission" date="2016-03" db="UniProtKB">
        <authorList>
            <consortium name="EnsemblProtists"/>
        </authorList>
    </citation>
    <scope>IDENTIFICATION</scope>
</reference>
<keyword evidence="5" id="KW-0677">Repeat</keyword>
<feature type="repeat" description="Solcar" evidence="11">
    <location>
        <begin position="94"/>
        <end position="173"/>
    </location>
</feature>
<protein>
    <recommendedName>
        <fullName evidence="16">Mitochondrial carrier protein</fullName>
    </recommendedName>
</protein>
<evidence type="ECO:0000313" key="14">
    <source>
        <dbReference type="EnsemblProtists" id="EKX38540"/>
    </source>
</evidence>
<dbReference type="Proteomes" id="UP000011087">
    <property type="component" value="Unassembled WGS sequence"/>
</dbReference>
<evidence type="ECO:0000256" key="8">
    <source>
        <dbReference type="ARBA" id="ARBA00022989"/>
    </source>
</evidence>
<dbReference type="AlphaFoldDB" id="L1IRT0"/>
<dbReference type="HOGENOM" id="CLU_015166_3_4_1"/>
<name>L1IRT0_GUITC</name>
<dbReference type="OMA" id="NEAVFWC"/>
<keyword evidence="7" id="KW-0106">Calcium</keyword>
<evidence type="ECO:0000256" key="1">
    <source>
        <dbReference type="ARBA" id="ARBA00004448"/>
    </source>
</evidence>
<evidence type="ECO:0000256" key="9">
    <source>
        <dbReference type="ARBA" id="ARBA00023128"/>
    </source>
</evidence>
<dbReference type="InterPro" id="IPR002067">
    <property type="entry name" value="MCP"/>
</dbReference>
<comment type="subcellular location">
    <subcellularLocation>
        <location evidence="1">Mitochondrion inner membrane</location>
        <topology evidence="1">Multi-pass membrane protein</topology>
    </subcellularLocation>
</comment>
<feature type="non-terminal residue" evidence="13">
    <location>
        <position position="1"/>
    </location>
</feature>
<organism evidence="13">
    <name type="scientific">Guillardia theta (strain CCMP2712)</name>
    <name type="common">Cryptophyte</name>
    <dbReference type="NCBI Taxonomy" id="905079"/>
    <lineage>
        <taxon>Eukaryota</taxon>
        <taxon>Cryptophyceae</taxon>
        <taxon>Pyrenomonadales</taxon>
        <taxon>Geminigeraceae</taxon>
        <taxon>Guillardia</taxon>
    </lineage>
</organism>
<dbReference type="Gene3D" id="1.50.40.10">
    <property type="entry name" value="Mitochondrial carrier domain"/>
    <property type="match status" value="2"/>
</dbReference>
<dbReference type="PANTHER" id="PTHR45678:SF9">
    <property type="entry name" value="CALCIUM-BINDING MITOCHONDRIAL CARRIER PROTEIN ARALAR1"/>
    <property type="match status" value="1"/>
</dbReference>
<keyword evidence="3 12" id="KW-0813">Transport</keyword>
<dbReference type="PRINTS" id="PR00926">
    <property type="entry name" value="MITOCARRIER"/>
</dbReference>
<comment type="similarity">
    <text evidence="2 12">Belongs to the mitochondrial carrier (TC 2.A.29) family.</text>
</comment>
<evidence type="ECO:0000256" key="3">
    <source>
        <dbReference type="ARBA" id="ARBA00022448"/>
    </source>
</evidence>
<keyword evidence="9" id="KW-0496">Mitochondrion</keyword>
<gene>
    <name evidence="13" type="ORF">GUITHDRAFT_49734</name>
</gene>
<dbReference type="Pfam" id="PF00153">
    <property type="entry name" value="Mito_carr"/>
    <property type="match status" value="3"/>
</dbReference>
<evidence type="ECO:0000256" key="7">
    <source>
        <dbReference type="ARBA" id="ARBA00022837"/>
    </source>
</evidence>
<dbReference type="GO" id="GO:0022857">
    <property type="term" value="F:transmembrane transporter activity"/>
    <property type="evidence" value="ECO:0007669"/>
    <property type="project" value="TreeGrafter"/>
</dbReference>
<dbReference type="eggNOG" id="KOG0751">
    <property type="taxonomic scope" value="Eukaryota"/>
</dbReference>
<dbReference type="RefSeq" id="XP_005825520.1">
    <property type="nucleotide sequence ID" value="XM_005825463.1"/>
</dbReference>
<dbReference type="PROSITE" id="PS50920">
    <property type="entry name" value="SOLCAR"/>
    <property type="match status" value="3"/>
</dbReference>
<sequence length="270" mass="28469">NLIIGALAGMVASAVVFPIDTAKTRIQAADGGTRLNTLQTIKKIIDEEGFLALYSGLVPVMIGAAPESAIQLSMYEFVLSTLKHAQHIDGVSSVPVHLQALAGSFAGIATIVATNPLEVLKIRAQTSRDKKSTMDHVRELGLSGLYTGYQATWLRDIPFATIYFPLYSSVKSCMNGVCTSSLASAMVAGLFSGMMASLVTTPADVIKTTVQSLPSKVGLAGDATGREKMDIRSAADLVLRSKGMSGFFSGVEARLGRMAPAMSISLCVFE</sequence>
<evidence type="ECO:0000256" key="11">
    <source>
        <dbReference type="PROSITE-ProRule" id="PRU00282"/>
    </source>
</evidence>
<evidence type="ECO:0000313" key="15">
    <source>
        <dbReference type="Proteomes" id="UP000011087"/>
    </source>
</evidence>
<dbReference type="PaxDb" id="55529-EKX38540"/>
<dbReference type="InterPro" id="IPR023395">
    <property type="entry name" value="MCP_dom_sf"/>
</dbReference>
<dbReference type="KEGG" id="gtt:GUITHDRAFT_49734"/>
<dbReference type="SUPFAM" id="SSF103506">
    <property type="entry name" value="Mitochondrial carrier"/>
    <property type="match status" value="1"/>
</dbReference>
<dbReference type="GO" id="GO:0005743">
    <property type="term" value="C:mitochondrial inner membrane"/>
    <property type="evidence" value="ECO:0007669"/>
    <property type="project" value="UniProtKB-SubCell"/>
</dbReference>
<dbReference type="InterPro" id="IPR018108">
    <property type="entry name" value="MCP_transmembrane"/>
</dbReference>
<evidence type="ECO:0000256" key="12">
    <source>
        <dbReference type="RuleBase" id="RU000488"/>
    </source>
</evidence>
<feature type="repeat" description="Solcar" evidence="11">
    <location>
        <begin position="1"/>
        <end position="81"/>
    </location>
</feature>
<evidence type="ECO:0000256" key="6">
    <source>
        <dbReference type="ARBA" id="ARBA00022792"/>
    </source>
</evidence>
<evidence type="ECO:0000313" key="13">
    <source>
        <dbReference type="EMBL" id="EKX38540.1"/>
    </source>
</evidence>
<feature type="non-terminal residue" evidence="13">
    <location>
        <position position="270"/>
    </location>
</feature>
<reference evidence="13 15" key="1">
    <citation type="journal article" date="2012" name="Nature">
        <title>Algal genomes reveal evolutionary mosaicism and the fate of nucleomorphs.</title>
        <authorList>
            <consortium name="DOE Joint Genome Institute"/>
            <person name="Curtis B.A."/>
            <person name="Tanifuji G."/>
            <person name="Burki F."/>
            <person name="Gruber A."/>
            <person name="Irimia M."/>
            <person name="Maruyama S."/>
            <person name="Arias M.C."/>
            <person name="Ball S.G."/>
            <person name="Gile G.H."/>
            <person name="Hirakawa Y."/>
            <person name="Hopkins J.F."/>
            <person name="Kuo A."/>
            <person name="Rensing S.A."/>
            <person name="Schmutz J."/>
            <person name="Symeonidi A."/>
            <person name="Elias M."/>
            <person name="Eveleigh R.J."/>
            <person name="Herman E.K."/>
            <person name="Klute M.J."/>
            <person name="Nakayama T."/>
            <person name="Obornik M."/>
            <person name="Reyes-Prieto A."/>
            <person name="Armbrust E.V."/>
            <person name="Aves S.J."/>
            <person name="Beiko R.G."/>
            <person name="Coutinho P."/>
            <person name="Dacks J.B."/>
            <person name="Durnford D.G."/>
            <person name="Fast N.M."/>
            <person name="Green B.R."/>
            <person name="Grisdale C.J."/>
            <person name="Hempel F."/>
            <person name="Henrissat B."/>
            <person name="Hoppner M.P."/>
            <person name="Ishida K."/>
            <person name="Kim E."/>
            <person name="Koreny L."/>
            <person name="Kroth P.G."/>
            <person name="Liu Y."/>
            <person name="Malik S.B."/>
            <person name="Maier U.G."/>
            <person name="McRose D."/>
            <person name="Mock T."/>
            <person name="Neilson J.A."/>
            <person name="Onodera N.T."/>
            <person name="Poole A.M."/>
            <person name="Pritham E.J."/>
            <person name="Richards T.A."/>
            <person name="Rocap G."/>
            <person name="Roy S.W."/>
            <person name="Sarai C."/>
            <person name="Schaack S."/>
            <person name="Shirato S."/>
            <person name="Slamovits C.H."/>
            <person name="Spencer D.F."/>
            <person name="Suzuki S."/>
            <person name="Worden A.Z."/>
            <person name="Zauner S."/>
            <person name="Barry K."/>
            <person name="Bell C."/>
            <person name="Bharti A.K."/>
            <person name="Crow J.A."/>
            <person name="Grimwood J."/>
            <person name="Kramer R."/>
            <person name="Lindquist E."/>
            <person name="Lucas S."/>
            <person name="Salamov A."/>
            <person name="McFadden G.I."/>
            <person name="Lane C.E."/>
            <person name="Keeling P.J."/>
            <person name="Gray M.W."/>
            <person name="Grigoriev I.V."/>
            <person name="Archibald J.M."/>
        </authorList>
    </citation>
    <scope>NUCLEOTIDE SEQUENCE</scope>
    <source>
        <strain evidence="13 15">CCMP2712</strain>
    </source>
</reference>
<dbReference type="OrthoDB" id="2161at2759"/>
<keyword evidence="15" id="KW-1185">Reference proteome</keyword>
<evidence type="ECO:0000256" key="2">
    <source>
        <dbReference type="ARBA" id="ARBA00006375"/>
    </source>
</evidence>
<keyword evidence="8" id="KW-1133">Transmembrane helix</keyword>
<evidence type="ECO:0000256" key="5">
    <source>
        <dbReference type="ARBA" id="ARBA00022737"/>
    </source>
</evidence>
<keyword evidence="10 11" id="KW-0472">Membrane</keyword>
<keyword evidence="6" id="KW-0999">Mitochondrion inner membrane</keyword>
<feature type="repeat" description="Solcar" evidence="11">
    <location>
        <begin position="180"/>
        <end position="270"/>
    </location>
</feature>
<dbReference type="PANTHER" id="PTHR45678">
    <property type="entry name" value="MITOCHONDRIAL 2-OXODICARBOXYLATE CARRIER 1-RELATED"/>
    <property type="match status" value="1"/>
</dbReference>
<proteinExistence type="inferred from homology"/>
<dbReference type="InterPro" id="IPR051028">
    <property type="entry name" value="Mito_Solute_Carrier"/>
</dbReference>
<evidence type="ECO:0000256" key="4">
    <source>
        <dbReference type="ARBA" id="ARBA00022692"/>
    </source>
</evidence>
<dbReference type="EnsemblProtists" id="EKX38540">
    <property type="protein sequence ID" value="EKX38540"/>
    <property type="gene ID" value="GUITHDRAFT_49734"/>
</dbReference>
<reference evidence="15" key="2">
    <citation type="submission" date="2012-11" db="EMBL/GenBank/DDBJ databases">
        <authorList>
            <person name="Kuo A."/>
            <person name="Curtis B.A."/>
            <person name="Tanifuji G."/>
            <person name="Burki F."/>
            <person name="Gruber A."/>
            <person name="Irimia M."/>
            <person name="Maruyama S."/>
            <person name="Arias M.C."/>
            <person name="Ball S.G."/>
            <person name="Gile G.H."/>
            <person name="Hirakawa Y."/>
            <person name="Hopkins J.F."/>
            <person name="Rensing S.A."/>
            <person name="Schmutz J."/>
            <person name="Symeonidi A."/>
            <person name="Elias M."/>
            <person name="Eveleigh R.J."/>
            <person name="Herman E.K."/>
            <person name="Klute M.J."/>
            <person name="Nakayama T."/>
            <person name="Obornik M."/>
            <person name="Reyes-Prieto A."/>
            <person name="Armbrust E.V."/>
            <person name="Aves S.J."/>
            <person name="Beiko R.G."/>
            <person name="Coutinho P."/>
            <person name="Dacks J.B."/>
            <person name="Durnford D.G."/>
            <person name="Fast N.M."/>
            <person name="Green B.R."/>
            <person name="Grisdale C."/>
            <person name="Hempe F."/>
            <person name="Henrissat B."/>
            <person name="Hoppner M.P."/>
            <person name="Ishida K.-I."/>
            <person name="Kim E."/>
            <person name="Koreny L."/>
            <person name="Kroth P.G."/>
            <person name="Liu Y."/>
            <person name="Malik S.-B."/>
            <person name="Maier U.G."/>
            <person name="McRose D."/>
            <person name="Mock T."/>
            <person name="Neilson J.A."/>
            <person name="Onodera N.T."/>
            <person name="Poole A.M."/>
            <person name="Pritham E.J."/>
            <person name="Richards T.A."/>
            <person name="Rocap G."/>
            <person name="Roy S.W."/>
            <person name="Sarai C."/>
            <person name="Schaack S."/>
            <person name="Shirato S."/>
            <person name="Slamovits C.H."/>
            <person name="Spencer D.F."/>
            <person name="Suzuki S."/>
            <person name="Worden A.Z."/>
            <person name="Zauner S."/>
            <person name="Barry K."/>
            <person name="Bell C."/>
            <person name="Bharti A.K."/>
            <person name="Crow J.A."/>
            <person name="Grimwood J."/>
            <person name="Kramer R."/>
            <person name="Lindquist E."/>
            <person name="Lucas S."/>
            <person name="Salamov A."/>
            <person name="McFadden G.I."/>
            <person name="Lane C.E."/>
            <person name="Keeling P.J."/>
            <person name="Gray M.W."/>
            <person name="Grigoriev I.V."/>
            <person name="Archibald J.M."/>
        </authorList>
    </citation>
    <scope>NUCLEOTIDE SEQUENCE</scope>
    <source>
        <strain evidence="15">CCMP2712</strain>
    </source>
</reference>
<dbReference type="EMBL" id="JH993047">
    <property type="protein sequence ID" value="EKX38540.1"/>
    <property type="molecule type" value="Genomic_DNA"/>
</dbReference>
<evidence type="ECO:0000256" key="10">
    <source>
        <dbReference type="ARBA" id="ARBA00023136"/>
    </source>
</evidence>
<evidence type="ECO:0008006" key="16">
    <source>
        <dbReference type="Google" id="ProtNLM"/>
    </source>
</evidence>
<keyword evidence="4 11" id="KW-0812">Transmembrane</keyword>
<accession>L1IRT0</accession>